<accession>A0A6J4L2X4</accession>
<dbReference type="EMBL" id="CADCTX010000415">
    <property type="protein sequence ID" value="CAA9317891.1"/>
    <property type="molecule type" value="Genomic_DNA"/>
</dbReference>
<evidence type="ECO:0000313" key="1">
    <source>
        <dbReference type="EMBL" id="CAA9317891.1"/>
    </source>
</evidence>
<sequence length="27" mass="2840">MTEARDPNSLGDVPIAELTAAADRAVR</sequence>
<organism evidence="1">
    <name type="scientific">uncultured Gemmatimonadaceae bacterium</name>
    <dbReference type="NCBI Taxonomy" id="246130"/>
    <lineage>
        <taxon>Bacteria</taxon>
        <taxon>Pseudomonadati</taxon>
        <taxon>Gemmatimonadota</taxon>
        <taxon>Gemmatimonadia</taxon>
        <taxon>Gemmatimonadales</taxon>
        <taxon>Gemmatimonadaceae</taxon>
        <taxon>environmental samples</taxon>
    </lineage>
</organism>
<proteinExistence type="predicted"/>
<feature type="non-terminal residue" evidence="1">
    <location>
        <position position="27"/>
    </location>
</feature>
<protein>
    <submittedName>
        <fullName evidence="1">Uncharacterized protein</fullName>
    </submittedName>
</protein>
<reference evidence="1" key="1">
    <citation type="submission" date="2020-02" db="EMBL/GenBank/DDBJ databases">
        <authorList>
            <person name="Meier V. D."/>
        </authorList>
    </citation>
    <scope>NUCLEOTIDE SEQUENCE</scope>
    <source>
        <strain evidence="1">AVDCRST_MAG40</strain>
    </source>
</reference>
<dbReference type="AlphaFoldDB" id="A0A6J4L2X4"/>
<name>A0A6J4L2X4_9BACT</name>
<gene>
    <name evidence="1" type="ORF">AVDCRST_MAG40-1320</name>
</gene>